<dbReference type="InterPro" id="IPR012337">
    <property type="entry name" value="RNaseH-like_sf"/>
</dbReference>
<reference evidence="6" key="1">
    <citation type="submission" date="2020-01" db="EMBL/GenBank/DDBJ databases">
        <authorList>
            <person name="Mishra B."/>
        </authorList>
    </citation>
    <scope>NUCLEOTIDE SEQUENCE [LARGE SCALE GENOMIC DNA]</scope>
</reference>
<dbReference type="InterPro" id="IPR036397">
    <property type="entry name" value="RNaseH_sf"/>
</dbReference>
<feature type="compositionally biased region" description="Acidic residues" evidence="4">
    <location>
        <begin position="873"/>
        <end position="883"/>
    </location>
</feature>
<dbReference type="CDD" id="cd09272">
    <property type="entry name" value="RNase_HI_RT_Ty1"/>
    <property type="match status" value="1"/>
</dbReference>
<dbReference type="Proteomes" id="UP000467841">
    <property type="component" value="Unassembled WGS sequence"/>
</dbReference>
<dbReference type="PANTHER" id="PTHR42648">
    <property type="entry name" value="TRANSPOSASE, PUTATIVE-RELATED"/>
    <property type="match status" value="1"/>
</dbReference>
<feature type="compositionally biased region" description="Acidic residues" evidence="4">
    <location>
        <begin position="451"/>
        <end position="461"/>
    </location>
</feature>
<organism evidence="6 7">
    <name type="scientific">Microthlaspi erraticum</name>
    <dbReference type="NCBI Taxonomy" id="1685480"/>
    <lineage>
        <taxon>Eukaryota</taxon>
        <taxon>Viridiplantae</taxon>
        <taxon>Streptophyta</taxon>
        <taxon>Embryophyta</taxon>
        <taxon>Tracheophyta</taxon>
        <taxon>Spermatophyta</taxon>
        <taxon>Magnoliopsida</taxon>
        <taxon>eudicotyledons</taxon>
        <taxon>Gunneridae</taxon>
        <taxon>Pentapetalae</taxon>
        <taxon>rosids</taxon>
        <taxon>malvids</taxon>
        <taxon>Brassicales</taxon>
        <taxon>Brassicaceae</taxon>
        <taxon>Coluteocarpeae</taxon>
        <taxon>Microthlaspi</taxon>
    </lineage>
</organism>
<evidence type="ECO:0000313" key="7">
    <source>
        <dbReference type="Proteomes" id="UP000467841"/>
    </source>
</evidence>
<keyword evidence="3" id="KW-0378">Hydrolase</keyword>
<dbReference type="GO" id="GO:0046872">
    <property type="term" value="F:metal ion binding"/>
    <property type="evidence" value="ECO:0007669"/>
    <property type="project" value="UniProtKB-KW"/>
</dbReference>
<dbReference type="EMBL" id="CACVBM020000111">
    <property type="protein sequence ID" value="CAA7014633.1"/>
    <property type="molecule type" value="Genomic_DNA"/>
</dbReference>
<keyword evidence="1" id="KW-0645">Protease</keyword>
<dbReference type="InterPro" id="IPR057670">
    <property type="entry name" value="SH3_retrovirus"/>
</dbReference>
<evidence type="ECO:0000256" key="3">
    <source>
        <dbReference type="ARBA" id="ARBA00022801"/>
    </source>
</evidence>
<dbReference type="PANTHER" id="PTHR42648:SF28">
    <property type="entry name" value="TRANSPOSON-ENCODED PROTEIN WITH RIBONUCLEASE H-LIKE AND RETROVIRUS ZINC FINGER-LIKE DOMAINS"/>
    <property type="match status" value="1"/>
</dbReference>
<evidence type="ECO:0000259" key="5">
    <source>
        <dbReference type="PROSITE" id="PS50994"/>
    </source>
</evidence>
<evidence type="ECO:0000256" key="2">
    <source>
        <dbReference type="ARBA" id="ARBA00022723"/>
    </source>
</evidence>
<keyword evidence="7" id="KW-1185">Reference proteome</keyword>
<dbReference type="Pfam" id="PF25597">
    <property type="entry name" value="SH3_retrovirus"/>
    <property type="match status" value="1"/>
</dbReference>
<dbReference type="GO" id="GO:0015074">
    <property type="term" value="P:DNA integration"/>
    <property type="evidence" value="ECO:0007669"/>
    <property type="project" value="InterPro"/>
</dbReference>
<dbReference type="InterPro" id="IPR013103">
    <property type="entry name" value="RVT_2"/>
</dbReference>
<proteinExistence type="predicted"/>
<sequence length="893" mass="102411">MFDIEEIDGGKILMGNDTYCEITAIGKIKIFNYNMSSTMLTKVRYSSEVRRNLISLGQLETHGCWFRSRNYRLQVFKEDTEVLAGDYKDTLYFLDGKAELDQMNAAVEAVDKTTLWHSRLGHISNKGLQLLVKQELLKEDEISEMKQCEFCILGKAHKQSFTTAKHTSKDVLEYVHSDLWGSLHVTPSLSKCQYYISFVDDFSRKVWIFFLKTKDEAYSKFVEWLAFVENQSGKKLKALRTNNGLEYCNKTFDDFCRAKGIMRHKTCPYTPQQNGVAERLNRTILEKVRSLLSEMGLKESFWAEASSTVVYMINRTPSTPLNFRIPEEIWSGKKPEYSHMRRFGCLVYYHVDQGKLKYRAKKGILMGYPHGVKGYRIWSIDERKCIMSRNNIFCEGILYKDVVKVSREGKEKEKRQVKKVSFIMPNEEGESSESEAETSDEGGVSSGNDEIVPDSEEESDEGGLRDYQLARDRERRVGIKRPGRFDDQDVAAYALNVFQRMNAEEPQTYEEAIRCKDRLKWIAATNEEMESLLKNHTWKLIQRPEKERTIGCKWIFKLKPGIKGVEEPRYKARLVAKGFSQIEGIDYHEVFSPVVKHTTIRLVLSNGGRSRFGIRTVGSVVVWVEAITTTVEFEDYVYLLLYVDDMLVVAKDIKEITRLKHILSREFEMKDLGAARRILGIDIFRDRKRGILQLSQQDYLERVLKDYGMLESRSVQTPIGTHFKLSSTKAEDMADTEVEMKDILILMLLEVSCMLWLAQDLILLTLWDLNTTDFKLTFTKSDKFEVKGYCDSDYAADLDRRRSITGYVFQTGGNTISWRSGLQHIVALSTTEAEYMALVEAAKEALWLKGIVVAEGSLQISKINTKVTGGEVGEGDGEVGEDDERGKSLGSSV</sequence>
<keyword evidence="2" id="KW-0479">Metal-binding</keyword>
<evidence type="ECO:0000256" key="4">
    <source>
        <dbReference type="SAM" id="MobiDB-lite"/>
    </source>
</evidence>
<protein>
    <recommendedName>
        <fullName evidence="5">Integrase catalytic domain-containing protein</fullName>
    </recommendedName>
</protein>
<feature type="region of interest" description="Disordered" evidence="4">
    <location>
        <begin position="419"/>
        <end position="467"/>
    </location>
</feature>
<evidence type="ECO:0000256" key="1">
    <source>
        <dbReference type="ARBA" id="ARBA00022670"/>
    </source>
</evidence>
<dbReference type="OrthoDB" id="1750639at2759"/>
<feature type="compositionally biased region" description="Acidic residues" evidence="4">
    <location>
        <begin position="427"/>
        <end position="440"/>
    </location>
</feature>
<feature type="domain" description="Integrase catalytic" evidence="5">
    <location>
        <begin position="165"/>
        <end position="334"/>
    </location>
</feature>
<dbReference type="Pfam" id="PF22936">
    <property type="entry name" value="Pol_BBD"/>
    <property type="match status" value="1"/>
</dbReference>
<dbReference type="Gene3D" id="3.30.420.10">
    <property type="entry name" value="Ribonuclease H-like superfamily/Ribonuclease H"/>
    <property type="match status" value="1"/>
</dbReference>
<dbReference type="Pfam" id="PF13976">
    <property type="entry name" value="gag_pre-integrs"/>
    <property type="match status" value="1"/>
</dbReference>
<name>A0A6D2HK87_9BRAS</name>
<feature type="region of interest" description="Disordered" evidence="4">
    <location>
        <begin position="869"/>
        <end position="893"/>
    </location>
</feature>
<dbReference type="Pfam" id="PF07727">
    <property type="entry name" value="RVT_2"/>
    <property type="match status" value="2"/>
</dbReference>
<dbReference type="Pfam" id="PF00665">
    <property type="entry name" value="rve"/>
    <property type="match status" value="1"/>
</dbReference>
<dbReference type="GO" id="GO:0008233">
    <property type="term" value="F:peptidase activity"/>
    <property type="evidence" value="ECO:0007669"/>
    <property type="project" value="UniProtKB-KW"/>
</dbReference>
<evidence type="ECO:0000313" key="6">
    <source>
        <dbReference type="EMBL" id="CAA7014633.1"/>
    </source>
</evidence>
<dbReference type="InterPro" id="IPR039537">
    <property type="entry name" value="Retrotran_Ty1/copia-like"/>
</dbReference>
<dbReference type="SUPFAM" id="SSF53098">
    <property type="entry name" value="Ribonuclease H-like"/>
    <property type="match status" value="1"/>
</dbReference>
<accession>A0A6D2HK87</accession>
<gene>
    <name evidence="6" type="ORF">MERR_LOCUS1868</name>
</gene>
<dbReference type="InterPro" id="IPR054722">
    <property type="entry name" value="PolX-like_BBD"/>
</dbReference>
<dbReference type="InterPro" id="IPR025724">
    <property type="entry name" value="GAG-pre-integrase_dom"/>
</dbReference>
<dbReference type="InterPro" id="IPR001584">
    <property type="entry name" value="Integrase_cat-core"/>
</dbReference>
<comment type="caution">
    <text evidence="6">The sequence shown here is derived from an EMBL/GenBank/DDBJ whole genome shotgun (WGS) entry which is preliminary data.</text>
</comment>
<dbReference type="AlphaFoldDB" id="A0A6D2HK87"/>
<dbReference type="GO" id="GO:0003676">
    <property type="term" value="F:nucleic acid binding"/>
    <property type="evidence" value="ECO:0007669"/>
    <property type="project" value="InterPro"/>
</dbReference>
<dbReference type="PROSITE" id="PS50994">
    <property type="entry name" value="INTEGRASE"/>
    <property type="match status" value="1"/>
</dbReference>
<dbReference type="GO" id="GO:0006508">
    <property type="term" value="P:proteolysis"/>
    <property type="evidence" value="ECO:0007669"/>
    <property type="project" value="UniProtKB-KW"/>
</dbReference>